<feature type="transmembrane region" description="Helical" evidence="1">
    <location>
        <begin position="50"/>
        <end position="71"/>
    </location>
</feature>
<reference evidence="2 3" key="1">
    <citation type="submission" date="2018-11" db="EMBL/GenBank/DDBJ databases">
        <title>Genomic Encyclopedia of Type Strains, Phase IV (KMG-IV): sequencing the most valuable type-strain genomes for metagenomic binning, comparative biology and taxonomic classification.</title>
        <authorList>
            <person name="Goeker M."/>
        </authorList>
    </citation>
    <scope>NUCLEOTIDE SEQUENCE [LARGE SCALE GENOMIC DNA]</scope>
    <source>
        <strain evidence="2 3">DSM 18090</strain>
    </source>
</reference>
<evidence type="ECO:0000256" key="1">
    <source>
        <dbReference type="SAM" id="Phobius"/>
    </source>
</evidence>
<dbReference type="AlphaFoldDB" id="A0A3N5BK79"/>
<dbReference type="Proteomes" id="UP000276443">
    <property type="component" value="Unassembled WGS sequence"/>
</dbReference>
<sequence>MKKLASESIGNILRTILLALIILESIVFIITIIFVIDYNSYLPFAQIEQAINTFIFISLFIMYLIYVIWIYKVHVDMQQLNLNYPISPVKSVLSFVIPFYNLYGAWNVHSKLADSFRQRNLPKAIRLGDTIMKVLPVAYLLTFADRVLGMYLNDLLEAQEVVSEYLWLSVEVVFLALLLSYWRLYKSITEGVRFISAPGMNESEDESESTGTEGV</sequence>
<keyword evidence="1" id="KW-0472">Membrane</keyword>
<dbReference type="OrthoDB" id="485492at2"/>
<gene>
    <name evidence="2" type="ORF">EDC24_2905</name>
</gene>
<dbReference type="EMBL" id="RKRF01000014">
    <property type="protein sequence ID" value="RPF50088.1"/>
    <property type="molecule type" value="Genomic_DNA"/>
</dbReference>
<evidence type="ECO:0000313" key="2">
    <source>
        <dbReference type="EMBL" id="RPF50088.1"/>
    </source>
</evidence>
<evidence type="ECO:0000313" key="3">
    <source>
        <dbReference type="Proteomes" id="UP000276443"/>
    </source>
</evidence>
<name>A0A3N5BK79_9BACI</name>
<evidence type="ECO:0008006" key="4">
    <source>
        <dbReference type="Google" id="ProtNLM"/>
    </source>
</evidence>
<keyword evidence="1" id="KW-1133">Transmembrane helix</keyword>
<comment type="caution">
    <text evidence="2">The sequence shown here is derived from an EMBL/GenBank/DDBJ whole genome shotgun (WGS) entry which is preliminary data.</text>
</comment>
<feature type="transmembrane region" description="Helical" evidence="1">
    <location>
        <begin position="165"/>
        <end position="184"/>
    </location>
</feature>
<proteinExistence type="predicted"/>
<feature type="transmembrane region" description="Helical" evidence="1">
    <location>
        <begin position="12"/>
        <end position="38"/>
    </location>
</feature>
<organism evidence="2 3">
    <name type="scientific">Aquisalibacillus elongatus</name>
    <dbReference type="NCBI Taxonomy" id="485577"/>
    <lineage>
        <taxon>Bacteria</taxon>
        <taxon>Bacillati</taxon>
        <taxon>Bacillota</taxon>
        <taxon>Bacilli</taxon>
        <taxon>Bacillales</taxon>
        <taxon>Bacillaceae</taxon>
        <taxon>Aquisalibacillus</taxon>
    </lineage>
</organism>
<accession>A0A3N5BK79</accession>
<protein>
    <recommendedName>
        <fullName evidence="4">DUF4328 domain-containing protein</fullName>
    </recommendedName>
</protein>
<keyword evidence="1" id="KW-0812">Transmembrane</keyword>
<keyword evidence="3" id="KW-1185">Reference proteome</keyword>
<dbReference type="RefSeq" id="WP_124223709.1">
    <property type="nucleotide sequence ID" value="NZ_RKRF01000014.1"/>
</dbReference>
<feature type="transmembrane region" description="Helical" evidence="1">
    <location>
        <begin position="91"/>
        <end position="109"/>
    </location>
</feature>